<dbReference type="Pfam" id="PF01934">
    <property type="entry name" value="HepT-like"/>
    <property type="match status" value="1"/>
</dbReference>
<accession>A0A540VCY9</accession>
<dbReference type="NCBIfam" id="NF047751">
    <property type="entry name" value="HepT_toxin"/>
    <property type="match status" value="1"/>
</dbReference>
<dbReference type="InParanoid" id="A0A540VCY9"/>
<evidence type="ECO:0000256" key="1">
    <source>
        <dbReference type="ARBA" id="ARBA00022649"/>
    </source>
</evidence>
<dbReference type="PANTHER" id="PTHR33397:SF5">
    <property type="entry name" value="RNASE YUTE-RELATED"/>
    <property type="match status" value="1"/>
</dbReference>
<dbReference type="AlphaFoldDB" id="A0A540VCY9"/>
<dbReference type="GO" id="GO:0110001">
    <property type="term" value="C:toxin-antitoxin complex"/>
    <property type="evidence" value="ECO:0007669"/>
    <property type="project" value="InterPro"/>
</dbReference>
<dbReference type="PANTHER" id="PTHR33397">
    <property type="entry name" value="UPF0331 PROTEIN YUTE"/>
    <property type="match status" value="1"/>
</dbReference>
<dbReference type="RefSeq" id="WP_141611188.1">
    <property type="nucleotide sequence ID" value="NZ_VIGC02000022.1"/>
</dbReference>
<evidence type="ECO:0000256" key="4">
    <source>
        <dbReference type="ARBA" id="ARBA00024207"/>
    </source>
</evidence>
<dbReference type="EMBL" id="VIGC01000022">
    <property type="protein sequence ID" value="TQE94617.1"/>
    <property type="molecule type" value="Genomic_DNA"/>
</dbReference>
<organism evidence="6 7">
    <name type="scientific">Litorilinea aerophila</name>
    <dbReference type="NCBI Taxonomy" id="1204385"/>
    <lineage>
        <taxon>Bacteria</taxon>
        <taxon>Bacillati</taxon>
        <taxon>Chloroflexota</taxon>
        <taxon>Caldilineae</taxon>
        <taxon>Caldilineales</taxon>
        <taxon>Caldilineaceae</taxon>
        <taxon>Litorilinea</taxon>
    </lineage>
</organism>
<dbReference type="InterPro" id="IPR008201">
    <property type="entry name" value="HepT-like"/>
</dbReference>
<proteinExistence type="inferred from homology"/>
<name>A0A540VCY9_9CHLR</name>
<dbReference type="InterPro" id="IPR037038">
    <property type="entry name" value="HepT-like_sf"/>
</dbReference>
<evidence type="ECO:0000256" key="3">
    <source>
        <dbReference type="ARBA" id="ARBA00022801"/>
    </source>
</evidence>
<dbReference type="GO" id="GO:0004540">
    <property type="term" value="F:RNA nuclease activity"/>
    <property type="evidence" value="ECO:0007669"/>
    <property type="project" value="InterPro"/>
</dbReference>
<comment type="similarity">
    <text evidence="4">Belongs to the HepT RNase toxin family.</text>
</comment>
<keyword evidence="2" id="KW-0540">Nuclease</keyword>
<dbReference type="OrthoDB" id="9796612at2"/>
<protein>
    <submittedName>
        <fullName evidence="6">DUF86 domain-containing protein</fullName>
    </submittedName>
</protein>
<dbReference type="InterPro" id="IPR052379">
    <property type="entry name" value="Type_VII_TA_RNase"/>
</dbReference>
<dbReference type="Proteomes" id="UP000317371">
    <property type="component" value="Unassembled WGS sequence"/>
</dbReference>
<evidence type="ECO:0000256" key="2">
    <source>
        <dbReference type="ARBA" id="ARBA00022722"/>
    </source>
</evidence>
<keyword evidence="7" id="KW-1185">Reference proteome</keyword>
<reference evidence="6 7" key="1">
    <citation type="submission" date="2019-06" db="EMBL/GenBank/DDBJ databases">
        <title>Genome sequence of Litorilinea aerophila BAA-2444.</title>
        <authorList>
            <person name="Maclea K.S."/>
            <person name="Maurais E.G."/>
            <person name="Iannazzi L.C."/>
        </authorList>
    </citation>
    <scope>NUCLEOTIDE SEQUENCE [LARGE SCALE GENOMIC DNA]</scope>
    <source>
        <strain evidence="6 7">ATCC BAA-2444</strain>
    </source>
</reference>
<evidence type="ECO:0000313" key="7">
    <source>
        <dbReference type="Proteomes" id="UP000317371"/>
    </source>
</evidence>
<evidence type="ECO:0000313" key="6">
    <source>
        <dbReference type="EMBL" id="TQE94617.1"/>
    </source>
</evidence>
<evidence type="ECO:0000256" key="5">
    <source>
        <dbReference type="SAM" id="MobiDB-lite"/>
    </source>
</evidence>
<feature type="region of interest" description="Disordered" evidence="5">
    <location>
        <begin position="122"/>
        <end position="141"/>
    </location>
</feature>
<gene>
    <name evidence="6" type="ORF">FKZ61_16175</name>
</gene>
<sequence length="141" mass="15396">MENSSVDLTPITQRLSVIATALAALREIQKLSREEFVADYFFHTAAERSLQVAIQAALDVGSILLAAHSRKVPNTYAEIFPALSEIGVLPPEHAQKLVNMAKLRNVLVHMYLEVDLGLPTPPMPDRQPSALPAALGSSWRA</sequence>
<dbReference type="Gene3D" id="1.20.120.580">
    <property type="entry name" value="bsu32300-like"/>
    <property type="match status" value="1"/>
</dbReference>
<dbReference type="GO" id="GO:0016787">
    <property type="term" value="F:hydrolase activity"/>
    <property type="evidence" value="ECO:0007669"/>
    <property type="project" value="UniProtKB-KW"/>
</dbReference>
<comment type="caution">
    <text evidence="6">The sequence shown here is derived from an EMBL/GenBank/DDBJ whole genome shotgun (WGS) entry which is preliminary data.</text>
</comment>
<keyword evidence="1" id="KW-1277">Toxin-antitoxin system</keyword>
<keyword evidence="3" id="KW-0378">Hydrolase</keyword>